<keyword evidence="8" id="KW-0547">Nucleotide-binding</keyword>
<dbReference type="SUPFAM" id="SSF103190">
    <property type="entry name" value="Sensory domain-like"/>
    <property type="match status" value="1"/>
</dbReference>
<keyword evidence="18" id="KW-1185">Reference proteome</keyword>
<dbReference type="CDD" id="cd00075">
    <property type="entry name" value="HATPase"/>
    <property type="match status" value="1"/>
</dbReference>
<dbReference type="Proteomes" id="UP001232973">
    <property type="component" value="Unassembled WGS sequence"/>
</dbReference>
<dbReference type="Pfam" id="PF00672">
    <property type="entry name" value="HAMP"/>
    <property type="match status" value="1"/>
</dbReference>
<evidence type="ECO:0000256" key="2">
    <source>
        <dbReference type="ARBA" id="ARBA00004651"/>
    </source>
</evidence>
<reference evidence="17 18" key="1">
    <citation type="submission" date="2023-07" db="EMBL/GenBank/DDBJ databases">
        <title>Genomic Encyclopedia of Type Strains, Phase IV (KMG-IV): sequencing the most valuable type-strain genomes for metagenomic binning, comparative biology and taxonomic classification.</title>
        <authorList>
            <person name="Goeker M."/>
        </authorList>
    </citation>
    <scope>NUCLEOTIDE SEQUENCE [LARGE SCALE GENOMIC DNA]</scope>
    <source>
        <strain evidence="17 18">DSM 4006</strain>
    </source>
</reference>
<organism evidence="17 18">
    <name type="scientific">Alicyclobacillus cycloheptanicus</name>
    <dbReference type="NCBI Taxonomy" id="1457"/>
    <lineage>
        <taxon>Bacteria</taxon>
        <taxon>Bacillati</taxon>
        <taxon>Bacillota</taxon>
        <taxon>Bacilli</taxon>
        <taxon>Bacillales</taxon>
        <taxon>Alicyclobacillaceae</taxon>
        <taxon>Alicyclobacillus</taxon>
    </lineage>
</organism>
<feature type="domain" description="Histidine kinase" evidence="15">
    <location>
        <begin position="360"/>
        <end position="578"/>
    </location>
</feature>
<proteinExistence type="predicted"/>
<dbReference type="CDD" id="cd18773">
    <property type="entry name" value="PDC1_HK_sensor"/>
    <property type="match status" value="1"/>
</dbReference>
<dbReference type="EMBL" id="JAUSTP010000027">
    <property type="protein sequence ID" value="MDQ0190924.1"/>
    <property type="molecule type" value="Genomic_DNA"/>
</dbReference>
<evidence type="ECO:0000256" key="5">
    <source>
        <dbReference type="ARBA" id="ARBA00022553"/>
    </source>
</evidence>
<dbReference type="SUPFAM" id="SSF55874">
    <property type="entry name" value="ATPase domain of HSP90 chaperone/DNA topoisomerase II/histidine kinase"/>
    <property type="match status" value="1"/>
</dbReference>
<dbReference type="SMART" id="SM00387">
    <property type="entry name" value="HATPase_c"/>
    <property type="match status" value="1"/>
</dbReference>
<dbReference type="SMART" id="SM00388">
    <property type="entry name" value="HisKA"/>
    <property type="match status" value="1"/>
</dbReference>
<evidence type="ECO:0000256" key="7">
    <source>
        <dbReference type="ARBA" id="ARBA00022692"/>
    </source>
</evidence>
<dbReference type="Gene3D" id="1.10.287.130">
    <property type="match status" value="1"/>
</dbReference>
<name>A0ABT9XLM4_9BACL</name>
<protein>
    <recommendedName>
        <fullName evidence="3">histidine kinase</fullName>
        <ecNumber evidence="3">2.7.13.3</ecNumber>
    </recommendedName>
</protein>
<dbReference type="InterPro" id="IPR003594">
    <property type="entry name" value="HATPase_dom"/>
</dbReference>
<dbReference type="Pfam" id="PF00512">
    <property type="entry name" value="HisKA"/>
    <property type="match status" value="1"/>
</dbReference>
<dbReference type="EC" id="2.7.13.3" evidence="3"/>
<dbReference type="SUPFAM" id="SSF158472">
    <property type="entry name" value="HAMP domain-like"/>
    <property type="match status" value="1"/>
</dbReference>
<evidence type="ECO:0000259" key="16">
    <source>
        <dbReference type="PROSITE" id="PS50885"/>
    </source>
</evidence>
<dbReference type="PANTHER" id="PTHR42878:SF7">
    <property type="entry name" value="SENSOR HISTIDINE KINASE GLRK"/>
    <property type="match status" value="1"/>
</dbReference>
<dbReference type="InterPro" id="IPR004358">
    <property type="entry name" value="Sig_transdc_His_kin-like_C"/>
</dbReference>
<dbReference type="PROSITE" id="PS50109">
    <property type="entry name" value="HIS_KIN"/>
    <property type="match status" value="1"/>
</dbReference>
<dbReference type="InterPro" id="IPR035965">
    <property type="entry name" value="PAS-like_dom_sf"/>
</dbReference>
<dbReference type="CDD" id="cd00082">
    <property type="entry name" value="HisKA"/>
    <property type="match status" value="1"/>
</dbReference>
<dbReference type="InterPro" id="IPR003660">
    <property type="entry name" value="HAMP_dom"/>
</dbReference>
<evidence type="ECO:0000256" key="1">
    <source>
        <dbReference type="ARBA" id="ARBA00000085"/>
    </source>
</evidence>
<dbReference type="PROSITE" id="PS50885">
    <property type="entry name" value="HAMP"/>
    <property type="match status" value="1"/>
</dbReference>
<dbReference type="InterPro" id="IPR003661">
    <property type="entry name" value="HisK_dim/P_dom"/>
</dbReference>
<dbReference type="Pfam" id="PF23846">
    <property type="entry name" value="Cache_WalK"/>
    <property type="match status" value="1"/>
</dbReference>
<keyword evidence="7 14" id="KW-0812">Transmembrane</keyword>
<dbReference type="SUPFAM" id="SSF47384">
    <property type="entry name" value="Homodimeric domain of signal transducing histidine kinase"/>
    <property type="match status" value="1"/>
</dbReference>
<keyword evidence="4" id="KW-1003">Cell membrane</keyword>
<dbReference type="PRINTS" id="PR00344">
    <property type="entry name" value="BCTRLSENSOR"/>
</dbReference>
<dbReference type="Pfam" id="PF02518">
    <property type="entry name" value="HATPase_c"/>
    <property type="match status" value="1"/>
</dbReference>
<evidence type="ECO:0000313" key="17">
    <source>
        <dbReference type="EMBL" id="MDQ0190924.1"/>
    </source>
</evidence>
<keyword evidence="12" id="KW-0902">Two-component regulatory system</keyword>
<dbReference type="InterPro" id="IPR057640">
    <property type="entry name" value="Cache_WalK"/>
</dbReference>
<dbReference type="CDD" id="cd06225">
    <property type="entry name" value="HAMP"/>
    <property type="match status" value="1"/>
</dbReference>
<dbReference type="RefSeq" id="WP_274457172.1">
    <property type="nucleotide sequence ID" value="NZ_CP067097.1"/>
</dbReference>
<comment type="catalytic activity">
    <reaction evidence="1">
        <text>ATP + protein L-histidine = ADP + protein N-phospho-L-histidine.</text>
        <dbReference type="EC" id="2.7.13.3"/>
    </reaction>
</comment>
<evidence type="ECO:0000256" key="11">
    <source>
        <dbReference type="ARBA" id="ARBA00022989"/>
    </source>
</evidence>
<keyword evidence="9 17" id="KW-0418">Kinase</keyword>
<comment type="caution">
    <text evidence="17">The sequence shown here is derived from an EMBL/GenBank/DDBJ whole genome shotgun (WGS) entry which is preliminary data.</text>
</comment>
<evidence type="ECO:0000256" key="3">
    <source>
        <dbReference type="ARBA" id="ARBA00012438"/>
    </source>
</evidence>
<feature type="transmembrane region" description="Helical" evidence="14">
    <location>
        <begin position="12"/>
        <end position="29"/>
    </location>
</feature>
<keyword evidence="11 14" id="KW-1133">Transmembrane helix</keyword>
<keyword evidence="10" id="KW-0067">ATP-binding</keyword>
<dbReference type="GO" id="GO:0004673">
    <property type="term" value="F:protein histidine kinase activity"/>
    <property type="evidence" value="ECO:0007669"/>
    <property type="project" value="UniProtKB-EC"/>
</dbReference>
<evidence type="ECO:0000256" key="12">
    <source>
        <dbReference type="ARBA" id="ARBA00023012"/>
    </source>
</evidence>
<dbReference type="Gene3D" id="3.30.565.10">
    <property type="entry name" value="Histidine kinase-like ATPase, C-terminal domain"/>
    <property type="match status" value="1"/>
</dbReference>
<evidence type="ECO:0000313" key="18">
    <source>
        <dbReference type="Proteomes" id="UP001232973"/>
    </source>
</evidence>
<evidence type="ECO:0000256" key="4">
    <source>
        <dbReference type="ARBA" id="ARBA00022475"/>
    </source>
</evidence>
<evidence type="ECO:0000256" key="14">
    <source>
        <dbReference type="SAM" id="Phobius"/>
    </source>
</evidence>
<feature type="transmembrane region" description="Helical" evidence="14">
    <location>
        <begin position="171"/>
        <end position="190"/>
    </location>
</feature>
<dbReference type="SMART" id="SM00304">
    <property type="entry name" value="HAMP"/>
    <property type="match status" value="1"/>
</dbReference>
<dbReference type="InterPro" id="IPR036097">
    <property type="entry name" value="HisK_dim/P_sf"/>
</dbReference>
<keyword evidence="13 14" id="KW-0472">Membrane</keyword>
<gene>
    <name evidence="17" type="ORF">J2S03_002791</name>
</gene>
<evidence type="ECO:0000256" key="13">
    <source>
        <dbReference type="ARBA" id="ARBA00023136"/>
    </source>
</evidence>
<dbReference type="InterPro" id="IPR050351">
    <property type="entry name" value="BphY/WalK/GraS-like"/>
</dbReference>
<keyword evidence="5" id="KW-0597">Phosphoprotein</keyword>
<evidence type="ECO:0000256" key="6">
    <source>
        <dbReference type="ARBA" id="ARBA00022679"/>
    </source>
</evidence>
<dbReference type="Gene3D" id="3.30.450.20">
    <property type="entry name" value="PAS domain"/>
    <property type="match status" value="2"/>
</dbReference>
<keyword evidence="6 17" id="KW-0808">Transferase</keyword>
<evidence type="ECO:0000259" key="15">
    <source>
        <dbReference type="PROSITE" id="PS50109"/>
    </source>
</evidence>
<accession>A0ABT9XLM4</accession>
<feature type="domain" description="HAMP" evidence="16">
    <location>
        <begin position="192"/>
        <end position="244"/>
    </location>
</feature>
<dbReference type="InterPro" id="IPR036890">
    <property type="entry name" value="HATPase_C_sf"/>
</dbReference>
<evidence type="ECO:0000256" key="8">
    <source>
        <dbReference type="ARBA" id="ARBA00022741"/>
    </source>
</evidence>
<comment type="subcellular location">
    <subcellularLocation>
        <location evidence="2">Cell membrane</location>
        <topology evidence="2">Multi-pass membrane protein</topology>
    </subcellularLocation>
</comment>
<dbReference type="InterPro" id="IPR029151">
    <property type="entry name" value="Sensor-like_sf"/>
</dbReference>
<dbReference type="SUPFAM" id="SSF55785">
    <property type="entry name" value="PYP-like sensor domain (PAS domain)"/>
    <property type="match status" value="1"/>
</dbReference>
<dbReference type="PANTHER" id="PTHR42878">
    <property type="entry name" value="TWO-COMPONENT HISTIDINE KINASE"/>
    <property type="match status" value="1"/>
</dbReference>
<dbReference type="Gene3D" id="1.10.8.500">
    <property type="entry name" value="HAMP domain in histidine kinase"/>
    <property type="match status" value="1"/>
</dbReference>
<dbReference type="InterPro" id="IPR005467">
    <property type="entry name" value="His_kinase_dom"/>
</dbReference>
<evidence type="ECO:0000256" key="9">
    <source>
        <dbReference type="ARBA" id="ARBA00022777"/>
    </source>
</evidence>
<evidence type="ECO:0000256" key="10">
    <source>
        <dbReference type="ARBA" id="ARBA00022840"/>
    </source>
</evidence>
<sequence length="581" mass="64029">MGRSIQGKLVVVYLLLIVFSLELIGAYFVRSLNNSLMQSETRTVESQAQLIATMAAPHMNQAKHPGQSVTPILASLPQLVNGTAYILDRQGVVVATSVGQALIGQKRIDSIVTQAIVSHRTTAAIRVDPLSDQHLLQVAVPIDEQGKFVGIVEYVVPVQTIYDTVRQVTTIFYTVSLVALVLTAILTMILSRTITRPVVDVTEQARRMASGDLTQRLAVQSDDEFGALANAINHLADHWASAVAENEQEQERLQAIIKYMGDGVVVLDATLRPVLFNDAALRLFRDPDGDWMDPAQLGLSRETLGASPEGTYIRSVGDALLHVHVTAIRSEGSVDGYVALIRDVTEQERLNQAQRDFVANVSHELRTPLTSIKSYIEVLRERSDMDEGTRQQFLAVIDQETERMVRLTRDLLQLSGLSRTRPGGYRRGVVDVKAWLIAAIDRFQLQAEAQSVAIELDLLDAGTMPGDRDMLDRVLDNLLSNALKYTPAGGRIVLSARVKRNVLEVRVADTGVGIPPEDLPHVFERFYRVDKARSRRKGGSGLGLALVREITELHGGDIRLESRVDGGTTVILTFPLQEDWS</sequence>